<dbReference type="EMBL" id="JALBUT010000001">
    <property type="protein sequence ID" value="MDX8414655.1"/>
    <property type="molecule type" value="Genomic_DNA"/>
</dbReference>
<dbReference type="InterPro" id="IPR003400">
    <property type="entry name" value="ExbD"/>
</dbReference>
<gene>
    <name evidence="11" type="ORF">MOX91_00450</name>
</gene>
<keyword evidence="3 10" id="KW-0813">Transport</keyword>
<comment type="similarity">
    <text evidence="2 10">Belongs to the ExbD/TolR family.</text>
</comment>
<evidence type="ECO:0000256" key="10">
    <source>
        <dbReference type="RuleBase" id="RU003879"/>
    </source>
</evidence>
<keyword evidence="4" id="KW-1003">Cell membrane</keyword>
<evidence type="ECO:0000256" key="7">
    <source>
        <dbReference type="ARBA" id="ARBA00022927"/>
    </source>
</evidence>
<dbReference type="Proteomes" id="UP001275932">
    <property type="component" value="Unassembled WGS sequence"/>
</dbReference>
<evidence type="ECO:0000256" key="1">
    <source>
        <dbReference type="ARBA" id="ARBA00004249"/>
    </source>
</evidence>
<protein>
    <submittedName>
        <fullName evidence="11">Biopolymer transporter ExbD</fullName>
    </submittedName>
</protein>
<sequence length="138" mass="15416">MARNFHKKQSLSALNDLNVTPLMDLAFSLLIIFMVSAPLLEQSIDLNLPTQEKRQSVAKADVEFQVINIDAEGNIFWGKQEITFAELKNQLASLAAMPDPNPISLRIDRDLKAQKLVDVLDLITLNKLSKISISTIVE</sequence>
<dbReference type="PANTHER" id="PTHR30558:SF12">
    <property type="entry name" value="BIOPOLYMER TRANSPORT PROTEIN EXBD"/>
    <property type="match status" value="1"/>
</dbReference>
<evidence type="ECO:0000313" key="12">
    <source>
        <dbReference type="Proteomes" id="UP001275932"/>
    </source>
</evidence>
<dbReference type="PANTHER" id="PTHR30558">
    <property type="entry name" value="EXBD MEMBRANE COMPONENT OF PMF-DRIVEN MACROMOLECULE IMPORT SYSTEM"/>
    <property type="match status" value="1"/>
</dbReference>
<accession>A0ABU4WGD3</accession>
<keyword evidence="7 10" id="KW-0653">Protein transport</keyword>
<keyword evidence="12" id="KW-1185">Reference proteome</keyword>
<name>A0ABU4WGD3_9BACT</name>
<dbReference type="Gene3D" id="3.30.420.270">
    <property type="match status" value="1"/>
</dbReference>
<comment type="subcellular location">
    <subcellularLocation>
        <location evidence="1">Cell inner membrane</location>
        <topology evidence="1">Single-pass type II membrane protein</topology>
    </subcellularLocation>
    <subcellularLocation>
        <location evidence="10">Cell membrane</location>
        <topology evidence="10">Single-pass type II membrane protein</topology>
    </subcellularLocation>
</comment>
<keyword evidence="8" id="KW-1133">Transmembrane helix</keyword>
<evidence type="ECO:0000256" key="8">
    <source>
        <dbReference type="ARBA" id="ARBA00022989"/>
    </source>
</evidence>
<evidence type="ECO:0000256" key="5">
    <source>
        <dbReference type="ARBA" id="ARBA00022519"/>
    </source>
</evidence>
<evidence type="ECO:0000256" key="6">
    <source>
        <dbReference type="ARBA" id="ARBA00022692"/>
    </source>
</evidence>
<keyword evidence="6 10" id="KW-0812">Transmembrane</keyword>
<evidence type="ECO:0000256" key="2">
    <source>
        <dbReference type="ARBA" id="ARBA00005811"/>
    </source>
</evidence>
<evidence type="ECO:0000256" key="9">
    <source>
        <dbReference type="ARBA" id="ARBA00023136"/>
    </source>
</evidence>
<evidence type="ECO:0000313" key="11">
    <source>
        <dbReference type="EMBL" id="MDX8414655.1"/>
    </source>
</evidence>
<dbReference type="Pfam" id="PF02472">
    <property type="entry name" value="ExbD"/>
    <property type="match status" value="1"/>
</dbReference>
<keyword evidence="9" id="KW-0472">Membrane</keyword>
<evidence type="ECO:0000256" key="4">
    <source>
        <dbReference type="ARBA" id="ARBA00022475"/>
    </source>
</evidence>
<reference evidence="11 12" key="1">
    <citation type="submission" date="2022-03" db="EMBL/GenBank/DDBJ databases">
        <title>Novel taxa within the pig intestine.</title>
        <authorList>
            <person name="Wylensek D."/>
            <person name="Bishof K."/>
            <person name="Afrizal A."/>
            <person name="Clavel T."/>
        </authorList>
    </citation>
    <scope>NUCLEOTIDE SEQUENCE [LARGE SCALE GENOMIC DNA]</scope>
    <source>
        <strain evidence="11 12">CLA-KB-P66</strain>
    </source>
</reference>
<proteinExistence type="inferred from homology"/>
<organism evidence="11 12">
    <name type="scientific">Intestinicryptomonas porci</name>
    <dbReference type="NCBI Taxonomy" id="2926320"/>
    <lineage>
        <taxon>Bacteria</taxon>
        <taxon>Pseudomonadati</taxon>
        <taxon>Verrucomicrobiota</taxon>
        <taxon>Opitutia</taxon>
        <taxon>Opitutales</taxon>
        <taxon>Intestinicryptomonaceae</taxon>
        <taxon>Intestinicryptomonas</taxon>
    </lineage>
</organism>
<evidence type="ECO:0000256" key="3">
    <source>
        <dbReference type="ARBA" id="ARBA00022448"/>
    </source>
</evidence>
<keyword evidence="5" id="KW-0997">Cell inner membrane</keyword>
<dbReference type="RefSeq" id="WP_370396105.1">
    <property type="nucleotide sequence ID" value="NZ_JALBUT010000001.1"/>
</dbReference>
<comment type="caution">
    <text evidence="11">The sequence shown here is derived from an EMBL/GenBank/DDBJ whole genome shotgun (WGS) entry which is preliminary data.</text>
</comment>